<gene>
    <name evidence="2" type="ORF">ZT1A5_G1965</name>
</gene>
<evidence type="ECO:0000313" key="2">
    <source>
        <dbReference type="EMBL" id="SMY20530.1"/>
    </source>
</evidence>
<feature type="compositionally biased region" description="Basic and acidic residues" evidence="1">
    <location>
        <begin position="99"/>
        <end position="111"/>
    </location>
</feature>
<sequence>MQTIHDQSKIHFASSTITILSCFLSLHFPPTPSPHGPSAIISNMGTTISNTSSGDSHGTDSIKPSDSNDKQPFEAHKFIPLLDDSFVGVPAIMKDVEPKPVEEEKELRKGAGEQFLRVN</sequence>
<dbReference type="EMBL" id="LT882676">
    <property type="protein sequence ID" value="SMY20530.1"/>
    <property type="molecule type" value="Genomic_DNA"/>
</dbReference>
<name>A0A1Y6LB31_ZYMTR</name>
<organism evidence="2 3">
    <name type="scientific">Zymoseptoria tritici ST99CH_1A5</name>
    <dbReference type="NCBI Taxonomy" id="1276529"/>
    <lineage>
        <taxon>Eukaryota</taxon>
        <taxon>Fungi</taxon>
        <taxon>Dikarya</taxon>
        <taxon>Ascomycota</taxon>
        <taxon>Pezizomycotina</taxon>
        <taxon>Dothideomycetes</taxon>
        <taxon>Dothideomycetidae</taxon>
        <taxon>Mycosphaerellales</taxon>
        <taxon>Mycosphaerellaceae</taxon>
        <taxon>Zymoseptoria</taxon>
    </lineage>
</organism>
<reference evidence="2 3" key="1">
    <citation type="submission" date="2016-10" db="EMBL/GenBank/DDBJ databases">
        <authorList>
            <person name="Varghese N."/>
        </authorList>
    </citation>
    <scope>NUCLEOTIDE SEQUENCE [LARGE SCALE GENOMIC DNA]</scope>
</reference>
<protein>
    <submittedName>
        <fullName evidence="2">Uncharacterized protein</fullName>
    </submittedName>
</protein>
<proteinExistence type="predicted"/>
<dbReference type="Proteomes" id="UP000215453">
    <property type="component" value="Chromosome 1"/>
</dbReference>
<evidence type="ECO:0000313" key="3">
    <source>
        <dbReference type="Proteomes" id="UP000215453"/>
    </source>
</evidence>
<feature type="region of interest" description="Disordered" evidence="1">
    <location>
        <begin position="34"/>
        <end position="74"/>
    </location>
</feature>
<evidence type="ECO:0000256" key="1">
    <source>
        <dbReference type="SAM" id="MobiDB-lite"/>
    </source>
</evidence>
<feature type="region of interest" description="Disordered" evidence="1">
    <location>
        <begin position="99"/>
        <end position="119"/>
    </location>
</feature>
<dbReference type="AlphaFoldDB" id="A0A1Y6LB31"/>
<accession>A0A1Y6LB31</accession>
<feature type="compositionally biased region" description="Polar residues" evidence="1">
    <location>
        <begin position="40"/>
        <end position="56"/>
    </location>
</feature>